<evidence type="ECO:0000313" key="1">
    <source>
        <dbReference type="EMBL" id="NMD50019.1"/>
    </source>
</evidence>
<name>A0A7X9QHS3_STRRT</name>
<sequence>MNTQAFEQFKVMDKEALSVMEGGYNCIGDFVTGVASGTAGGALAGGPVGAFVGAHVGVIAGGLKCVGGQLSSRYF</sequence>
<dbReference type="RefSeq" id="WP_193524093.1">
    <property type="nucleotide sequence ID" value="NZ_JABASA010000038.1"/>
</dbReference>
<protein>
    <submittedName>
        <fullName evidence="1">Bacteriocin</fullName>
    </submittedName>
</protein>
<dbReference type="Proteomes" id="UP000532121">
    <property type="component" value="Unassembled WGS sequence"/>
</dbReference>
<reference evidence="1 2" key="1">
    <citation type="submission" date="2020-04" db="EMBL/GenBank/DDBJ databases">
        <title>MicrobeNet Type strains.</title>
        <authorList>
            <person name="Nicholson A.C."/>
        </authorList>
    </citation>
    <scope>NUCLEOTIDE SEQUENCE [LARGE SCALE GENOMIC DNA]</scope>
    <source>
        <strain evidence="1 2">DSM 22768</strain>
    </source>
</reference>
<dbReference type="AlphaFoldDB" id="A0A7X9QHS3"/>
<accession>A0A7X9QHS3</accession>
<gene>
    <name evidence="1" type="ORF">HHO37_10325</name>
</gene>
<comment type="caution">
    <text evidence="1">The sequence shown here is derived from an EMBL/GenBank/DDBJ whole genome shotgun (WGS) entry which is preliminary data.</text>
</comment>
<dbReference type="Pfam" id="PF10439">
    <property type="entry name" value="Bacteriocin_IIc"/>
    <property type="match status" value="1"/>
</dbReference>
<proteinExistence type="predicted"/>
<organism evidence="1 2">
    <name type="scientific">Streptococcus ratti</name>
    <dbReference type="NCBI Taxonomy" id="1341"/>
    <lineage>
        <taxon>Bacteria</taxon>
        <taxon>Bacillati</taxon>
        <taxon>Bacillota</taxon>
        <taxon>Bacilli</taxon>
        <taxon>Lactobacillales</taxon>
        <taxon>Streptococcaceae</taxon>
        <taxon>Streptococcus</taxon>
    </lineage>
</organism>
<dbReference type="GO" id="GO:0042742">
    <property type="term" value="P:defense response to bacterium"/>
    <property type="evidence" value="ECO:0007669"/>
    <property type="project" value="InterPro"/>
</dbReference>
<evidence type="ECO:0000313" key="2">
    <source>
        <dbReference type="Proteomes" id="UP000532121"/>
    </source>
</evidence>
<dbReference type="EMBL" id="JABASA010000038">
    <property type="protein sequence ID" value="NMD50019.1"/>
    <property type="molecule type" value="Genomic_DNA"/>
</dbReference>
<dbReference type="InterPro" id="IPR019493">
    <property type="entry name" value="Bacteriocin_IIb_lactacin-rel"/>
</dbReference>